<comment type="caution">
    <text evidence="1">The sequence shown here is derived from an EMBL/GenBank/DDBJ whole genome shotgun (WGS) entry which is preliminary data.</text>
</comment>
<dbReference type="STRING" id="1618023.UH38_19560"/>
<protein>
    <submittedName>
        <fullName evidence="1">Uncharacterized protein</fullName>
    </submittedName>
</protein>
<dbReference type="EMBL" id="JYON01000026">
    <property type="protein sequence ID" value="KJH70193.1"/>
    <property type="molecule type" value="Genomic_DNA"/>
</dbReference>
<evidence type="ECO:0000313" key="1">
    <source>
        <dbReference type="EMBL" id="KJH70193.1"/>
    </source>
</evidence>
<proteinExistence type="predicted"/>
<reference evidence="1 2" key="1">
    <citation type="submission" date="2015-02" db="EMBL/GenBank/DDBJ databases">
        <title>Draft genome of a novel marine cyanobacterium (Chroococcales) isolated from South Atlantic Ocean.</title>
        <authorList>
            <person name="Rigonato J."/>
            <person name="Alvarenga D.O."/>
            <person name="Branco L.H."/>
            <person name="Varani A.M."/>
            <person name="Brandini F.P."/>
            <person name="Fiore M.F."/>
        </authorList>
    </citation>
    <scope>NUCLEOTIDE SEQUENCE [LARGE SCALE GENOMIC DNA]</scope>
    <source>
        <strain evidence="1 2">CENA595</strain>
    </source>
</reference>
<dbReference type="OrthoDB" id="573945at2"/>
<organism evidence="1 2">
    <name type="scientific">Aliterella atlantica CENA595</name>
    <dbReference type="NCBI Taxonomy" id="1618023"/>
    <lineage>
        <taxon>Bacteria</taxon>
        <taxon>Bacillati</taxon>
        <taxon>Cyanobacteriota</taxon>
        <taxon>Cyanophyceae</taxon>
        <taxon>Chroococcidiopsidales</taxon>
        <taxon>Aliterellaceae</taxon>
        <taxon>Aliterella</taxon>
    </lineage>
</organism>
<keyword evidence="2" id="KW-1185">Reference proteome</keyword>
<evidence type="ECO:0000313" key="2">
    <source>
        <dbReference type="Proteomes" id="UP000032452"/>
    </source>
</evidence>
<sequence>MQVKYYQPNFCILPVGQRLDWSHQPNNLEFEANTWVQLHKLPNDYSHDEALLLCELTADEWVAWIPGYGETVLNVRDFFA</sequence>
<accession>A0A0D8ZN22</accession>
<dbReference type="AlphaFoldDB" id="A0A0D8ZN22"/>
<dbReference type="Proteomes" id="UP000032452">
    <property type="component" value="Unassembled WGS sequence"/>
</dbReference>
<dbReference type="RefSeq" id="WP_045056376.1">
    <property type="nucleotide sequence ID" value="NZ_CAWMDP010000019.1"/>
</dbReference>
<gene>
    <name evidence="1" type="ORF">UH38_19560</name>
</gene>
<name>A0A0D8ZN22_9CYAN</name>